<reference evidence="9" key="1">
    <citation type="submission" date="2022-03" db="EMBL/GenBank/DDBJ databases">
        <authorList>
            <person name="Tunstrom K."/>
        </authorList>
    </citation>
    <scope>NUCLEOTIDE SEQUENCE</scope>
</reference>
<evidence type="ECO:0000256" key="6">
    <source>
        <dbReference type="ARBA" id="ARBA00034908"/>
    </source>
</evidence>
<keyword evidence="2" id="KW-0645">Protease</keyword>
<dbReference type="Pfam" id="PF21646">
    <property type="entry name" value="ACTMAP-like_C"/>
    <property type="match status" value="1"/>
</dbReference>
<evidence type="ECO:0000313" key="9">
    <source>
        <dbReference type="EMBL" id="CAH2094291.1"/>
    </source>
</evidence>
<proteinExistence type="inferred from homology"/>
<keyword evidence="10" id="KW-1185">Reference proteome</keyword>
<gene>
    <name evidence="9" type="ORF">EEDITHA_LOCUS9870</name>
</gene>
<dbReference type="PANTHER" id="PTHR28631">
    <property type="entry name" value="UPF0692 PROTEIN C19ORF54"/>
    <property type="match status" value="1"/>
</dbReference>
<dbReference type="Proteomes" id="UP001153954">
    <property type="component" value="Unassembled WGS sequence"/>
</dbReference>
<keyword evidence="1" id="KW-0031">Aminopeptidase</keyword>
<name>A0AAU9U422_EUPED</name>
<comment type="caution">
    <text evidence="9">The sequence shown here is derived from an EMBL/GenBank/DDBJ whole genome shotgun (WGS) entry which is preliminary data.</text>
</comment>
<comment type="similarity">
    <text evidence="4">Belongs to the ACTMAP family.</text>
</comment>
<evidence type="ECO:0000256" key="7">
    <source>
        <dbReference type="ARBA" id="ARBA00049041"/>
    </source>
</evidence>
<evidence type="ECO:0000256" key="2">
    <source>
        <dbReference type="ARBA" id="ARBA00022670"/>
    </source>
</evidence>
<dbReference type="GO" id="GO:0004177">
    <property type="term" value="F:aminopeptidase activity"/>
    <property type="evidence" value="ECO:0007669"/>
    <property type="project" value="UniProtKB-KW"/>
</dbReference>
<organism evidence="9 10">
    <name type="scientific">Euphydryas editha</name>
    <name type="common">Edith's checkerspot</name>
    <dbReference type="NCBI Taxonomy" id="104508"/>
    <lineage>
        <taxon>Eukaryota</taxon>
        <taxon>Metazoa</taxon>
        <taxon>Ecdysozoa</taxon>
        <taxon>Arthropoda</taxon>
        <taxon>Hexapoda</taxon>
        <taxon>Insecta</taxon>
        <taxon>Pterygota</taxon>
        <taxon>Neoptera</taxon>
        <taxon>Endopterygota</taxon>
        <taxon>Lepidoptera</taxon>
        <taxon>Glossata</taxon>
        <taxon>Ditrysia</taxon>
        <taxon>Papilionoidea</taxon>
        <taxon>Nymphalidae</taxon>
        <taxon>Nymphalinae</taxon>
        <taxon>Euphydryas</taxon>
    </lineage>
</organism>
<keyword evidence="3" id="KW-0378">Hydrolase</keyword>
<protein>
    <recommendedName>
        <fullName evidence="5">Actin maturation protease</fullName>
    </recommendedName>
    <alternativeName>
        <fullName evidence="6">Actin aminopeptidase ACTMAP</fullName>
    </alternativeName>
</protein>
<evidence type="ECO:0000256" key="8">
    <source>
        <dbReference type="SAM" id="MobiDB-lite"/>
    </source>
</evidence>
<evidence type="ECO:0000256" key="4">
    <source>
        <dbReference type="ARBA" id="ARBA00034725"/>
    </source>
</evidence>
<evidence type="ECO:0000256" key="3">
    <source>
        <dbReference type="ARBA" id="ARBA00022801"/>
    </source>
</evidence>
<evidence type="ECO:0000256" key="1">
    <source>
        <dbReference type="ARBA" id="ARBA00022438"/>
    </source>
</evidence>
<dbReference type="AlphaFoldDB" id="A0AAU9U422"/>
<feature type="compositionally biased region" description="Pro residues" evidence="8">
    <location>
        <begin position="1"/>
        <end position="20"/>
    </location>
</feature>
<accession>A0AAU9U422</accession>
<dbReference type="PANTHER" id="PTHR28631:SF1">
    <property type="entry name" value="ACTIN MATURATION PROTEASE"/>
    <property type="match status" value="1"/>
</dbReference>
<dbReference type="EMBL" id="CAKOGL010000014">
    <property type="protein sequence ID" value="CAH2094291.1"/>
    <property type="molecule type" value="Genomic_DNA"/>
</dbReference>
<sequence>MCTIPPAPPPPQPPIPPSSNSPPKLSDFSPTFNNTDICEWATHEPQLWEICAKSDICLHEAPFQYKYKHFESIMQVGPTCGLVALSMLLNGEVTADELLDISKIEGYSNNGEMFSCVNMAKLAKKALSLAERKNIDVFVKTGNLFSEEIIVELINGAVLLVAYDADFNHSPCLRHGHTAHWALVCGVVVVKDPGDSYIADPTNVYVLCRHGKSRYLAAWTLNDLDKSNKNLWEFSPKKQEDGLFYVLPEGGIGEINGLRDQFVLFKGL</sequence>
<comment type="catalytic activity">
    <reaction evidence="7">
        <text>N-terminal N(alpha)-acetyl-L-cysteinyl-L-aspartyl-[protein] + H2O = N-terminal L-aspartyl-[protein] + N-acetyl-L-cysteine</text>
        <dbReference type="Rhea" id="RHEA:74579"/>
        <dbReference type="Rhea" id="RHEA-COMP:12669"/>
        <dbReference type="Rhea" id="RHEA-COMP:18395"/>
        <dbReference type="ChEBI" id="CHEBI:15377"/>
        <dbReference type="ChEBI" id="CHEBI:64720"/>
        <dbReference type="ChEBI" id="CHEBI:78236"/>
        <dbReference type="ChEBI" id="CHEBI:193599"/>
    </reaction>
    <physiologicalReaction direction="left-to-right" evidence="7">
        <dbReference type="Rhea" id="RHEA:74580"/>
    </physiologicalReaction>
</comment>
<dbReference type="GO" id="GO:0006508">
    <property type="term" value="P:proteolysis"/>
    <property type="evidence" value="ECO:0007669"/>
    <property type="project" value="UniProtKB-KW"/>
</dbReference>
<dbReference type="InterPro" id="IPR040043">
    <property type="entry name" value="ACTMAP"/>
</dbReference>
<evidence type="ECO:0000313" key="10">
    <source>
        <dbReference type="Proteomes" id="UP001153954"/>
    </source>
</evidence>
<evidence type="ECO:0000256" key="5">
    <source>
        <dbReference type="ARBA" id="ARBA00034848"/>
    </source>
</evidence>
<feature type="region of interest" description="Disordered" evidence="8">
    <location>
        <begin position="1"/>
        <end position="26"/>
    </location>
</feature>